<name>A0A0D0B517_9AGAM</name>
<protein>
    <submittedName>
        <fullName evidence="1">Uncharacterized protein</fullName>
    </submittedName>
</protein>
<reference evidence="1 2" key="1">
    <citation type="submission" date="2014-04" db="EMBL/GenBank/DDBJ databases">
        <authorList>
            <consortium name="DOE Joint Genome Institute"/>
            <person name="Kuo A."/>
            <person name="Ruytinx J."/>
            <person name="Rineau F."/>
            <person name="Colpaert J."/>
            <person name="Kohler A."/>
            <person name="Nagy L.G."/>
            <person name="Floudas D."/>
            <person name="Copeland A."/>
            <person name="Barry K.W."/>
            <person name="Cichocki N."/>
            <person name="Veneault-Fourrey C."/>
            <person name="LaButti K."/>
            <person name="Lindquist E.A."/>
            <person name="Lipzen A."/>
            <person name="Lundell T."/>
            <person name="Morin E."/>
            <person name="Murat C."/>
            <person name="Sun H."/>
            <person name="Tunlid A."/>
            <person name="Henrissat B."/>
            <person name="Grigoriev I.V."/>
            <person name="Hibbett D.S."/>
            <person name="Martin F."/>
            <person name="Nordberg H.P."/>
            <person name="Cantor M.N."/>
            <person name="Hua S.X."/>
        </authorList>
    </citation>
    <scope>NUCLEOTIDE SEQUENCE [LARGE SCALE GENOMIC DNA]</scope>
    <source>
        <strain evidence="1 2">UH-Slu-Lm8-n1</strain>
    </source>
</reference>
<sequence>MTRALITGCSDSRCIGCNLGHKYRSPLHFTPHSPRLKRFLEVHHSTLKFVNNIYAFFKRVVSQVPLSVELYLFFDGLVPTDRWVITDLIFLGHFCFSIRFVVASVHTMSYDEQ</sequence>
<organism evidence="1 2">
    <name type="scientific">Suillus luteus UH-Slu-Lm8-n1</name>
    <dbReference type="NCBI Taxonomy" id="930992"/>
    <lineage>
        <taxon>Eukaryota</taxon>
        <taxon>Fungi</taxon>
        <taxon>Dikarya</taxon>
        <taxon>Basidiomycota</taxon>
        <taxon>Agaricomycotina</taxon>
        <taxon>Agaricomycetes</taxon>
        <taxon>Agaricomycetidae</taxon>
        <taxon>Boletales</taxon>
        <taxon>Suillineae</taxon>
        <taxon>Suillaceae</taxon>
        <taxon>Suillus</taxon>
    </lineage>
</organism>
<accession>A0A0D0B517</accession>
<dbReference type="Proteomes" id="UP000054485">
    <property type="component" value="Unassembled WGS sequence"/>
</dbReference>
<proteinExistence type="predicted"/>
<dbReference type="AlphaFoldDB" id="A0A0D0B517"/>
<evidence type="ECO:0000313" key="2">
    <source>
        <dbReference type="Proteomes" id="UP000054485"/>
    </source>
</evidence>
<evidence type="ECO:0000313" key="1">
    <source>
        <dbReference type="EMBL" id="KIK41582.1"/>
    </source>
</evidence>
<dbReference type="EMBL" id="KN835264">
    <property type="protein sequence ID" value="KIK41582.1"/>
    <property type="molecule type" value="Genomic_DNA"/>
</dbReference>
<dbReference type="InParanoid" id="A0A0D0B517"/>
<gene>
    <name evidence="1" type="ORF">CY34DRAFT_197974</name>
</gene>
<dbReference type="HOGENOM" id="CLU_2135181_0_0_1"/>
<keyword evidence="2" id="KW-1185">Reference proteome</keyword>
<reference evidence="2" key="2">
    <citation type="submission" date="2015-01" db="EMBL/GenBank/DDBJ databases">
        <title>Evolutionary Origins and Diversification of the Mycorrhizal Mutualists.</title>
        <authorList>
            <consortium name="DOE Joint Genome Institute"/>
            <consortium name="Mycorrhizal Genomics Consortium"/>
            <person name="Kohler A."/>
            <person name="Kuo A."/>
            <person name="Nagy L.G."/>
            <person name="Floudas D."/>
            <person name="Copeland A."/>
            <person name="Barry K.W."/>
            <person name="Cichocki N."/>
            <person name="Veneault-Fourrey C."/>
            <person name="LaButti K."/>
            <person name="Lindquist E.A."/>
            <person name="Lipzen A."/>
            <person name="Lundell T."/>
            <person name="Morin E."/>
            <person name="Murat C."/>
            <person name="Riley R."/>
            <person name="Ohm R."/>
            <person name="Sun H."/>
            <person name="Tunlid A."/>
            <person name="Henrissat B."/>
            <person name="Grigoriev I.V."/>
            <person name="Hibbett D.S."/>
            <person name="Martin F."/>
        </authorList>
    </citation>
    <scope>NUCLEOTIDE SEQUENCE [LARGE SCALE GENOMIC DNA]</scope>
    <source>
        <strain evidence="2">UH-Slu-Lm8-n1</strain>
    </source>
</reference>